<dbReference type="InterPro" id="IPR023393">
    <property type="entry name" value="START-like_dom_sf"/>
</dbReference>
<protein>
    <recommendedName>
        <fullName evidence="2">START domain-containing protein</fullName>
    </recommendedName>
</protein>
<feature type="chain" id="PRO_5017814567" description="START domain-containing protein" evidence="1">
    <location>
        <begin position="21"/>
        <end position="211"/>
    </location>
</feature>
<keyword evidence="1" id="KW-0732">Signal</keyword>
<keyword evidence="4" id="KW-1185">Reference proteome</keyword>
<proteinExistence type="predicted"/>
<sequence>MKRLQIIGCLLVMLAQSSNAGITGEGEFKLVKQDDGVSLYERWIPGAEGGNIREVKAVFSVRSDVESVIKLLTDQAKGKQWNTNAEKYNVVQSGNHTSWVTYTRYSIPWPFGDQDCCLSYTVSKDAANPRAGTISFESTLHNQFPVTTSVTRITGTKGKWYFEDAQNGNMRVAYIISTNRSKKVPRWIADPIVRNNLFSTMTTFRNMLEKP</sequence>
<evidence type="ECO:0000259" key="2">
    <source>
        <dbReference type="PROSITE" id="PS50848"/>
    </source>
</evidence>
<dbReference type="AlphaFoldDB" id="A0A3B7MU10"/>
<evidence type="ECO:0000313" key="3">
    <source>
        <dbReference type="EMBL" id="AXY77347.1"/>
    </source>
</evidence>
<dbReference type="Proteomes" id="UP000263900">
    <property type="component" value="Chromosome"/>
</dbReference>
<evidence type="ECO:0000256" key="1">
    <source>
        <dbReference type="SAM" id="SignalP"/>
    </source>
</evidence>
<name>A0A3B7MU10_9BACT</name>
<gene>
    <name evidence="3" type="ORF">D3H65_26680</name>
</gene>
<reference evidence="3 4" key="1">
    <citation type="submission" date="2018-09" db="EMBL/GenBank/DDBJ databases">
        <title>Genome sequencing of strain 6GH32-13.</title>
        <authorList>
            <person name="Weon H.-Y."/>
            <person name="Heo J."/>
            <person name="Kwon S.-W."/>
        </authorList>
    </citation>
    <scope>NUCLEOTIDE SEQUENCE [LARGE SCALE GENOMIC DNA]</scope>
    <source>
        <strain evidence="3 4">5GH32-13</strain>
    </source>
</reference>
<dbReference type="Gene3D" id="3.30.530.20">
    <property type="match status" value="1"/>
</dbReference>
<dbReference type="EMBL" id="CP032157">
    <property type="protein sequence ID" value="AXY77347.1"/>
    <property type="molecule type" value="Genomic_DNA"/>
</dbReference>
<dbReference type="RefSeq" id="WP_119053223.1">
    <property type="nucleotide sequence ID" value="NZ_CP032157.1"/>
</dbReference>
<feature type="signal peptide" evidence="1">
    <location>
        <begin position="1"/>
        <end position="20"/>
    </location>
</feature>
<organism evidence="3 4">
    <name type="scientific">Paraflavitalea soli</name>
    <dbReference type="NCBI Taxonomy" id="2315862"/>
    <lineage>
        <taxon>Bacteria</taxon>
        <taxon>Pseudomonadati</taxon>
        <taxon>Bacteroidota</taxon>
        <taxon>Chitinophagia</taxon>
        <taxon>Chitinophagales</taxon>
        <taxon>Chitinophagaceae</taxon>
        <taxon>Paraflavitalea</taxon>
    </lineage>
</organism>
<dbReference type="PROSITE" id="PS50848">
    <property type="entry name" value="START"/>
    <property type="match status" value="1"/>
</dbReference>
<feature type="domain" description="START" evidence="2">
    <location>
        <begin position="32"/>
        <end position="211"/>
    </location>
</feature>
<evidence type="ECO:0000313" key="4">
    <source>
        <dbReference type="Proteomes" id="UP000263900"/>
    </source>
</evidence>
<dbReference type="KEGG" id="pseg:D3H65_26680"/>
<dbReference type="InterPro" id="IPR002913">
    <property type="entry name" value="START_lipid-bd_dom"/>
</dbReference>
<dbReference type="GO" id="GO:0008289">
    <property type="term" value="F:lipid binding"/>
    <property type="evidence" value="ECO:0007669"/>
    <property type="project" value="InterPro"/>
</dbReference>
<dbReference type="OrthoDB" id="654678at2"/>
<dbReference type="Pfam" id="PF01852">
    <property type="entry name" value="START"/>
    <property type="match status" value="1"/>
</dbReference>
<dbReference type="SUPFAM" id="SSF55961">
    <property type="entry name" value="Bet v1-like"/>
    <property type="match status" value="1"/>
</dbReference>
<accession>A0A3B7MU10</accession>